<name>A0ABW0YWJ5_9BACI</name>
<protein>
    <submittedName>
        <fullName evidence="1">Uncharacterized protein</fullName>
    </submittedName>
</protein>
<sequence>MNHTEEDAEIFDSFILIPYVIKNFERDMKIIEKSPFKLKHPYTYLIDEAILLARADLREVKKEMHLKGLKMWHEPTASDDMFTEFVYKCRGYEGSMRYMNANIKKRVGEIMLSYLSQAQSTKQYDGKLRV</sequence>
<comment type="caution">
    <text evidence="1">The sequence shown here is derived from an EMBL/GenBank/DDBJ whole genome shotgun (WGS) entry which is preliminary data.</text>
</comment>
<dbReference type="EMBL" id="JBHSOZ010000016">
    <property type="protein sequence ID" value="MFC5714409.1"/>
    <property type="molecule type" value="Genomic_DNA"/>
</dbReference>
<dbReference type="RefSeq" id="WP_385943105.1">
    <property type="nucleotide sequence ID" value="NZ_JBHSOZ010000016.1"/>
</dbReference>
<dbReference type="InterPro" id="IPR058600">
    <property type="entry name" value="YhjD-like"/>
</dbReference>
<evidence type="ECO:0000313" key="1">
    <source>
        <dbReference type="EMBL" id="MFC5714409.1"/>
    </source>
</evidence>
<dbReference type="Pfam" id="PF26325">
    <property type="entry name" value="YhjD"/>
    <property type="match status" value="1"/>
</dbReference>
<organism evidence="1 2">
    <name type="scientific">Thalassorhabdus alkalitolerans</name>
    <dbReference type="NCBI Taxonomy" id="2282697"/>
    <lineage>
        <taxon>Bacteria</taxon>
        <taxon>Bacillati</taxon>
        <taxon>Bacillota</taxon>
        <taxon>Bacilli</taxon>
        <taxon>Bacillales</taxon>
        <taxon>Bacillaceae</taxon>
        <taxon>Thalassorhabdus</taxon>
    </lineage>
</organism>
<gene>
    <name evidence="1" type="ORF">ACFPU1_16810</name>
</gene>
<accession>A0ABW0YWJ5</accession>
<evidence type="ECO:0000313" key="2">
    <source>
        <dbReference type="Proteomes" id="UP001596142"/>
    </source>
</evidence>
<dbReference type="Proteomes" id="UP001596142">
    <property type="component" value="Unassembled WGS sequence"/>
</dbReference>
<proteinExistence type="predicted"/>
<keyword evidence="2" id="KW-1185">Reference proteome</keyword>
<reference evidence="2" key="1">
    <citation type="journal article" date="2019" name="Int. J. Syst. Evol. Microbiol.">
        <title>The Global Catalogue of Microorganisms (GCM) 10K type strain sequencing project: providing services to taxonomists for standard genome sequencing and annotation.</title>
        <authorList>
            <consortium name="The Broad Institute Genomics Platform"/>
            <consortium name="The Broad Institute Genome Sequencing Center for Infectious Disease"/>
            <person name="Wu L."/>
            <person name="Ma J."/>
        </authorList>
    </citation>
    <scope>NUCLEOTIDE SEQUENCE [LARGE SCALE GENOMIC DNA]</scope>
    <source>
        <strain evidence="2">CECT 7184</strain>
    </source>
</reference>